<keyword evidence="3" id="KW-1185">Reference proteome</keyword>
<gene>
    <name evidence="2" type="ORF">GCM10011585_25790</name>
</gene>
<dbReference type="RefSeq" id="WP_188554614.1">
    <property type="nucleotide sequence ID" value="NZ_BMGT01000003.1"/>
</dbReference>
<feature type="transmembrane region" description="Helical" evidence="1">
    <location>
        <begin position="94"/>
        <end position="119"/>
    </location>
</feature>
<dbReference type="AlphaFoldDB" id="A0A917M850"/>
<evidence type="ECO:0000313" key="2">
    <source>
        <dbReference type="EMBL" id="GGG81155.1"/>
    </source>
</evidence>
<keyword evidence="1" id="KW-0472">Membrane</keyword>
<sequence>MTTLDQRYRKMSANQLAQLAADEDKLVPEAREALRAEIARRPPPIAHRPPSVEESASAKDPLDGVEGWLVWYCLGLFGGIYTQIRLAISLRGGISSIMLAFAILCLGIAAWNLATGISVMRRARSSLRMIFIQLTAGAFQGAIIMIDGIALLASSPGTAELAVALITEGLLIVAGYAIWFRYFQVSKRVKITFGRNL</sequence>
<keyword evidence="1" id="KW-1133">Transmembrane helix</keyword>
<reference evidence="2" key="1">
    <citation type="journal article" date="2014" name="Int. J. Syst. Evol. Microbiol.">
        <title>Complete genome sequence of Corynebacterium casei LMG S-19264T (=DSM 44701T), isolated from a smear-ripened cheese.</title>
        <authorList>
            <consortium name="US DOE Joint Genome Institute (JGI-PGF)"/>
            <person name="Walter F."/>
            <person name="Albersmeier A."/>
            <person name="Kalinowski J."/>
            <person name="Ruckert C."/>
        </authorList>
    </citation>
    <scope>NUCLEOTIDE SEQUENCE</scope>
    <source>
        <strain evidence="2">CGMCC 1.12997</strain>
    </source>
</reference>
<feature type="transmembrane region" description="Helical" evidence="1">
    <location>
        <begin position="161"/>
        <end position="180"/>
    </location>
</feature>
<dbReference type="EMBL" id="BMGT01000003">
    <property type="protein sequence ID" value="GGG81155.1"/>
    <property type="molecule type" value="Genomic_DNA"/>
</dbReference>
<evidence type="ECO:0000313" key="3">
    <source>
        <dbReference type="Proteomes" id="UP000647241"/>
    </source>
</evidence>
<protein>
    <submittedName>
        <fullName evidence="2">Uncharacterized protein</fullName>
    </submittedName>
</protein>
<reference evidence="2" key="2">
    <citation type="submission" date="2020-09" db="EMBL/GenBank/DDBJ databases">
        <authorList>
            <person name="Sun Q."/>
            <person name="Zhou Y."/>
        </authorList>
    </citation>
    <scope>NUCLEOTIDE SEQUENCE</scope>
    <source>
        <strain evidence="2">CGMCC 1.12997</strain>
    </source>
</reference>
<dbReference type="Proteomes" id="UP000647241">
    <property type="component" value="Unassembled WGS sequence"/>
</dbReference>
<feature type="transmembrane region" description="Helical" evidence="1">
    <location>
        <begin position="69"/>
        <end position="88"/>
    </location>
</feature>
<name>A0A917M850_9BACT</name>
<feature type="transmembrane region" description="Helical" evidence="1">
    <location>
        <begin position="131"/>
        <end position="155"/>
    </location>
</feature>
<organism evidence="2 3">
    <name type="scientific">Edaphobacter dinghuensis</name>
    <dbReference type="NCBI Taxonomy" id="1560005"/>
    <lineage>
        <taxon>Bacteria</taxon>
        <taxon>Pseudomonadati</taxon>
        <taxon>Acidobacteriota</taxon>
        <taxon>Terriglobia</taxon>
        <taxon>Terriglobales</taxon>
        <taxon>Acidobacteriaceae</taxon>
        <taxon>Edaphobacter</taxon>
    </lineage>
</organism>
<keyword evidence="1" id="KW-0812">Transmembrane</keyword>
<comment type="caution">
    <text evidence="2">The sequence shown here is derived from an EMBL/GenBank/DDBJ whole genome shotgun (WGS) entry which is preliminary data.</text>
</comment>
<proteinExistence type="predicted"/>
<accession>A0A917M850</accession>
<evidence type="ECO:0000256" key="1">
    <source>
        <dbReference type="SAM" id="Phobius"/>
    </source>
</evidence>